<dbReference type="AlphaFoldDB" id="A0A139X445"/>
<dbReference type="InterPro" id="IPR038081">
    <property type="entry name" value="CalX-like_sf"/>
</dbReference>
<sequence length="165" mass="17762">MTATSSSTRLEFQGGGTSDGKSALLDNVQVREILSTTATIALEQNTYSVNEANGVLEFAVVCSGNTSTSASVEYEIYDGTATLRTDFNGTDGTDGRVGTIHFAPGETRKTGNISIINDMSTQFIQFLPSRFGRFLVYFLNQTIFRIAPSTLFLPHLSNLSASGRP</sequence>
<keyword evidence="6" id="KW-1185">Reference proteome</keyword>
<keyword evidence="2" id="KW-0677">Repeat</keyword>
<dbReference type="Gene3D" id="2.60.40.2030">
    <property type="match status" value="1"/>
</dbReference>
<gene>
    <name evidence="5" type="ORF">WA1_32700</name>
</gene>
<feature type="domain" description="Calx-beta" evidence="4">
    <location>
        <begin position="29"/>
        <end position="127"/>
    </location>
</feature>
<evidence type="ECO:0000256" key="3">
    <source>
        <dbReference type="ARBA" id="ARBA00022837"/>
    </source>
</evidence>
<dbReference type="InterPro" id="IPR003644">
    <property type="entry name" value="Calx_beta"/>
</dbReference>
<evidence type="ECO:0000259" key="4">
    <source>
        <dbReference type="SMART" id="SM00237"/>
    </source>
</evidence>
<evidence type="ECO:0000256" key="2">
    <source>
        <dbReference type="ARBA" id="ARBA00022737"/>
    </source>
</evidence>
<keyword evidence="3" id="KW-0106">Calcium</keyword>
<dbReference type="GO" id="GO:0007154">
    <property type="term" value="P:cell communication"/>
    <property type="evidence" value="ECO:0007669"/>
    <property type="project" value="InterPro"/>
</dbReference>
<dbReference type="RefSeq" id="WP_017747299.1">
    <property type="nucleotide sequence ID" value="NZ_KQ976354.1"/>
</dbReference>
<evidence type="ECO:0000313" key="6">
    <source>
        <dbReference type="Proteomes" id="UP000076925"/>
    </source>
</evidence>
<dbReference type="Proteomes" id="UP000076925">
    <property type="component" value="Unassembled WGS sequence"/>
</dbReference>
<dbReference type="GO" id="GO:0016020">
    <property type="term" value="C:membrane"/>
    <property type="evidence" value="ECO:0007669"/>
    <property type="project" value="InterPro"/>
</dbReference>
<proteinExistence type="predicted"/>
<name>A0A139X445_9CYAN</name>
<dbReference type="SMART" id="SM00237">
    <property type="entry name" value="Calx_beta"/>
    <property type="match status" value="1"/>
</dbReference>
<comment type="caution">
    <text evidence="5">The sequence shown here is derived from an EMBL/GenBank/DDBJ whole genome shotgun (WGS) entry which is preliminary data.</text>
</comment>
<evidence type="ECO:0000256" key="1">
    <source>
        <dbReference type="ARBA" id="ARBA00022729"/>
    </source>
</evidence>
<reference evidence="5 6" key="1">
    <citation type="journal article" date="2013" name="Genome Biol. Evol.">
        <title>Genomes of Stigonematalean cyanobacteria (subsection V) and the evolution of oxygenic photosynthesis from prokaryotes to plastids.</title>
        <authorList>
            <person name="Dagan T."/>
            <person name="Roettger M."/>
            <person name="Stucken K."/>
            <person name="Landan G."/>
            <person name="Koch R."/>
            <person name="Major P."/>
            <person name="Gould S.B."/>
            <person name="Goremykin V.V."/>
            <person name="Rippka R."/>
            <person name="Tandeau de Marsac N."/>
            <person name="Gugger M."/>
            <person name="Lockhart P.J."/>
            <person name="Allen J.F."/>
            <person name="Brune I."/>
            <person name="Maus I."/>
            <person name="Puhler A."/>
            <person name="Martin W.F."/>
        </authorList>
    </citation>
    <scope>NUCLEOTIDE SEQUENCE [LARGE SCALE GENOMIC DNA]</scope>
    <source>
        <strain evidence="5 6">PCC 7110</strain>
    </source>
</reference>
<protein>
    <recommendedName>
        <fullName evidence="4">Calx-beta domain-containing protein</fullName>
    </recommendedName>
</protein>
<organism evidence="5 6">
    <name type="scientific">Scytonema hofmannii PCC 7110</name>
    <dbReference type="NCBI Taxonomy" id="128403"/>
    <lineage>
        <taxon>Bacteria</taxon>
        <taxon>Bacillati</taxon>
        <taxon>Cyanobacteriota</taxon>
        <taxon>Cyanophyceae</taxon>
        <taxon>Nostocales</taxon>
        <taxon>Scytonemataceae</taxon>
        <taxon>Scytonema</taxon>
    </lineage>
</organism>
<dbReference type="OrthoDB" id="461104at2"/>
<dbReference type="EMBL" id="ANNX02000035">
    <property type="protein sequence ID" value="KYC39479.1"/>
    <property type="molecule type" value="Genomic_DNA"/>
</dbReference>
<accession>A0A139X445</accession>
<dbReference type="SUPFAM" id="SSF141072">
    <property type="entry name" value="CalX-like"/>
    <property type="match status" value="1"/>
</dbReference>
<evidence type="ECO:0000313" key="5">
    <source>
        <dbReference type="EMBL" id="KYC39479.1"/>
    </source>
</evidence>
<dbReference type="Pfam" id="PF03160">
    <property type="entry name" value="Calx-beta"/>
    <property type="match status" value="1"/>
</dbReference>
<keyword evidence="1" id="KW-0732">Signal</keyword>